<sequence length="147" mass="15924">MPRSGHGPRCPSPSSTVWEAPFSGLLSQAQVSGTSPLGGGPDHTTWHGPPLRRRPTFHFHAMVQAAARGTPPSHSARVVQYSSKEYILKLNSHMTGDLKGSAQVLDNRTLTARKRDIRRNPAAPQTTGATRPLAEAALTDYRPPRNT</sequence>
<evidence type="ECO:0000313" key="2">
    <source>
        <dbReference type="EMBL" id="KAJ1193951.1"/>
    </source>
</evidence>
<comment type="caution">
    <text evidence="2">The sequence shown here is derived from an EMBL/GenBank/DDBJ whole genome shotgun (WGS) entry which is preliminary data.</text>
</comment>
<keyword evidence="3" id="KW-1185">Reference proteome</keyword>
<reference evidence="2" key="1">
    <citation type="journal article" date="2022" name="bioRxiv">
        <title>Sequencing and chromosome-scale assembly of the giantPleurodeles waltlgenome.</title>
        <authorList>
            <person name="Brown T."/>
            <person name="Elewa A."/>
            <person name="Iarovenko S."/>
            <person name="Subramanian E."/>
            <person name="Araus A.J."/>
            <person name="Petzold A."/>
            <person name="Susuki M."/>
            <person name="Suzuki K.-i.T."/>
            <person name="Hayashi T."/>
            <person name="Toyoda A."/>
            <person name="Oliveira C."/>
            <person name="Osipova E."/>
            <person name="Leigh N.D."/>
            <person name="Simon A."/>
            <person name="Yun M.H."/>
        </authorList>
    </citation>
    <scope>NUCLEOTIDE SEQUENCE</scope>
    <source>
        <strain evidence="2">20211129_DDA</strain>
        <tissue evidence="2">Liver</tissue>
    </source>
</reference>
<organism evidence="2 3">
    <name type="scientific">Pleurodeles waltl</name>
    <name type="common">Iberian ribbed newt</name>
    <dbReference type="NCBI Taxonomy" id="8319"/>
    <lineage>
        <taxon>Eukaryota</taxon>
        <taxon>Metazoa</taxon>
        <taxon>Chordata</taxon>
        <taxon>Craniata</taxon>
        <taxon>Vertebrata</taxon>
        <taxon>Euteleostomi</taxon>
        <taxon>Amphibia</taxon>
        <taxon>Batrachia</taxon>
        <taxon>Caudata</taxon>
        <taxon>Salamandroidea</taxon>
        <taxon>Salamandridae</taxon>
        <taxon>Pleurodelinae</taxon>
        <taxon>Pleurodeles</taxon>
    </lineage>
</organism>
<accession>A0AAV7UZG5</accession>
<proteinExistence type="predicted"/>
<feature type="region of interest" description="Disordered" evidence="1">
    <location>
        <begin position="29"/>
        <end position="53"/>
    </location>
</feature>
<dbReference type="AlphaFoldDB" id="A0AAV7UZG5"/>
<feature type="region of interest" description="Disordered" evidence="1">
    <location>
        <begin position="118"/>
        <end position="147"/>
    </location>
</feature>
<name>A0AAV7UZG5_PLEWA</name>
<dbReference type="Proteomes" id="UP001066276">
    <property type="component" value="Chromosome 2_2"/>
</dbReference>
<evidence type="ECO:0000256" key="1">
    <source>
        <dbReference type="SAM" id="MobiDB-lite"/>
    </source>
</evidence>
<evidence type="ECO:0000313" key="3">
    <source>
        <dbReference type="Proteomes" id="UP001066276"/>
    </source>
</evidence>
<protein>
    <submittedName>
        <fullName evidence="2">Uncharacterized protein</fullName>
    </submittedName>
</protein>
<gene>
    <name evidence="2" type="ORF">NDU88_003246</name>
</gene>
<dbReference type="EMBL" id="JANPWB010000004">
    <property type="protein sequence ID" value="KAJ1193951.1"/>
    <property type="molecule type" value="Genomic_DNA"/>
</dbReference>